<name>A0AAD6QX69_9ROSI</name>
<accession>A0AAD6QX69</accession>
<dbReference type="EMBL" id="JAQIZT010000005">
    <property type="protein sequence ID" value="KAJ6998188.1"/>
    <property type="molecule type" value="Genomic_DNA"/>
</dbReference>
<reference evidence="1" key="1">
    <citation type="journal article" date="2023" name="Mol. Ecol. Resour.">
        <title>Chromosome-level genome assembly of a triploid poplar Populus alba 'Berolinensis'.</title>
        <authorList>
            <person name="Chen S."/>
            <person name="Yu Y."/>
            <person name="Wang X."/>
            <person name="Wang S."/>
            <person name="Zhang T."/>
            <person name="Zhou Y."/>
            <person name="He R."/>
            <person name="Meng N."/>
            <person name="Wang Y."/>
            <person name="Liu W."/>
            <person name="Liu Z."/>
            <person name="Liu J."/>
            <person name="Guo Q."/>
            <person name="Huang H."/>
            <person name="Sederoff R.R."/>
            <person name="Wang G."/>
            <person name="Qu G."/>
            <person name="Chen S."/>
        </authorList>
    </citation>
    <scope>NUCLEOTIDE SEQUENCE</scope>
    <source>
        <strain evidence="1">SC-2020</strain>
    </source>
</reference>
<dbReference type="Proteomes" id="UP001164929">
    <property type="component" value="Chromosome 5"/>
</dbReference>
<evidence type="ECO:0000313" key="2">
    <source>
        <dbReference type="Proteomes" id="UP001164929"/>
    </source>
</evidence>
<keyword evidence="2" id="KW-1185">Reference proteome</keyword>
<comment type="caution">
    <text evidence="1">The sequence shown here is derived from an EMBL/GenBank/DDBJ whole genome shotgun (WGS) entry which is preliminary data.</text>
</comment>
<proteinExistence type="predicted"/>
<evidence type="ECO:0000313" key="1">
    <source>
        <dbReference type="EMBL" id="KAJ6998188.1"/>
    </source>
</evidence>
<gene>
    <name evidence="1" type="ORF">NC653_014402</name>
</gene>
<sequence>MCAISTDQLGFLGTISHETLENQKKMDIYIYIYIMESIDKLKACKKVVFR</sequence>
<organism evidence="1 2">
    <name type="scientific">Populus alba x Populus x berolinensis</name>
    <dbReference type="NCBI Taxonomy" id="444605"/>
    <lineage>
        <taxon>Eukaryota</taxon>
        <taxon>Viridiplantae</taxon>
        <taxon>Streptophyta</taxon>
        <taxon>Embryophyta</taxon>
        <taxon>Tracheophyta</taxon>
        <taxon>Spermatophyta</taxon>
        <taxon>Magnoliopsida</taxon>
        <taxon>eudicotyledons</taxon>
        <taxon>Gunneridae</taxon>
        <taxon>Pentapetalae</taxon>
        <taxon>rosids</taxon>
        <taxon>fabids</taxon>
        <taxon>Malpighiales</taxon>
        <taxon>Salicaceae</taxon>
        <taxon>Saliceae</taxon>
        <taxon>Populus</taxon>
    </lineage>
</organism>
<dbReference type="AlphaFoldDB" id="A0AAD6QX69"/>
<protein>
    <submittedName>
        <fullName evidence="1">Uncharacterized protein</fullName>
    </submittedName>
</protein>